<feature type="transmembrane region" description="Helical" evidence="1">
    <location>
        <begin position="59"/>
        <end position="77"/>
    </location>
</feature>
<sequence length="138" mass="15882">MRDDDLRLDDFRALDVFRVLDNFDDLRPDDFFVPTRVLLDLVVLLVVFFVVLRPDLVAFLLDAFAAFLPVFFFGTFAPSARASDRPIAIACLRLLTFLPEPPLFSVPALRFFIARPTLADAFLEYFRAMISSLWNDDQ</sequence>
<feature type="transmembrane region" description="Helical" evidence="1">
    <location>
        <begin position="31"/>
        <end position="52"/>
    </location>
</feature>
<accession>A0AAX3DVH4</accession>
<name>A0AAX3DVH4_RHOPL</name>
<dbReference type="Proteomes" id="UP001163166">
    <property type="component" value="Chromosome"/>
</dbReference>
<evidence type="ECO:0000256" key="1">
    <source>
        <dbReference type="SAM" id="Phobius"/>
    </source>
</evidence>
<keyword evidence="1" id="KW-0812">Transmembrane</keyword>
<gene>
    <name evidence="2" type="ORF">KQX62_18360</name>
</gene>
<protein>
    <submittedName>
        <fullName evidence="2">Uncharacterized protein</fullName>
    </submittedName>
</protein>
<proteinExistence type="predicted"/>
<evidence type="ECO:0000313" key="2">
    <source>
        <dbReference type="EMBL" id="UYO38663.1"/>
    </source>
</evidence>
<keyword evidence="1" id="KW-1133">Transmembrane helix</keyword>
<reference evidence="2" key="1">
    <citation type="journal article" date="2022" name="Biol. Control">
        <title>In silico genomic analysis of Rhodopseudomonas palustris strains revealed potential biocontrol agents and crop yield enhancers.</title>
        <authorList>
            <person name="Surachat K."/>
            <person name="Kantachote D."/>
            <person name="Deachamag P."/>
            <person name="Wonglapsuwan M."/>
        </authorList>
    </citation>
    <scope>NUCLEOTIDE SEQUENCE</scope>
    <source>
        <strain evidence="2">TLS06</strain>
    </source>
</reference>
<evidence type="ECO:0000313" key="3">
    <source>
        <dbReference type="Proteomes" id="UP001163166"/>
    </source>
</evidence>
<dbReference type="AlphaFoldDB" id="A0AAX3DVH4"/>
<organism evidence="2 3">
    <name type="scientific">Rhodopseudomonas palustris</name>
    <dbReference type="NCBI Taxonomy" id="1076"/>
    <lineage>
        <taxon>Bacteria</taxon>
        <taxon>Pseudomonadati</taxon>
        <taxon>Pseudomonadota</taxon>
        <taxon>Alphaproteobacteria</taxon>
        <taxon>Hyphomicrobiales</taxon>
        <taxon>Nitrobacteraceae</taxon>
        <taxon>Rhodopseudomonas</taxon>
    </lineage>
</organism>
<dbReference type="EMBL" id="CP076676">
    <property type="protein sequence ID" value="UYO38663.1"/>
    <property type="molecule type" value="Genomic_DNA"/>
</dbReference>
<keyword evidence="1" id="KW-0472">Membrane</keyword>